<keyword evidence="2" id="KW-1185">Reference proteome</keyword>
<organism evidence="1 2">
    <name type="scientific">Caulobacter phage CcrRogue</name>
    <dbReference type="NCBI Taxonomy" id="2927986"/>
    <lineage>
        <taxon>Viruses</taxon>
        <taxon>Duplodnaviria</taxon>
        <taxon>Heunggongvirae</taxon>
        <taxon>Uroviricota</taxon>
        <taxon>Caudoviricetes</taxon>
        <taxon>Jeanschmidtviridae</taxon>
        <taxon>Poindextervirus</taxon>
        <taxon>Poindextervirus rogue</taxon>
    </lineage>
</organism>
<dbReference type="Proteomes" id="UP000000461">
    <property type="component" value="Segment"/>
</dbReference>
<proteinExistence type="predicted"/>
<sequence length="175" mass="20173">MKRPAIWIERDHAGRRYTLYDKSVKYGIVATCLYQPYMSAGQWAEKQLAFLEKTDRTTPIFDDRFLTGEEIDNVYGRRTRVACELAVLCQDGYMPEDVKTFDLVKMILVHPLHVPFGAVFTRYGQVQGFELALNGLIRPWDEPHTRPTICEVYRVGMDAFHDQRCESADGGAYIL</sequence>
<protein>
    <submittedName>
        <fullName evidence="1">Uncharacterized protein</fullName>
    </submittedName>
</protein>
<dbReference type="EMBL" id="JX100814">
    <property type="protein sequence ID" value="AFU86678.1"/>
    <property type="molecule type" value="Genomic_DNA"/>
</dbReference>
<evidence type="ECO:0000313" key="2">
    <source>
        <dbReference type="Proteomes" id="UP000000461"/>
    </source>
</evidence>
<accession>K4JSF6</accession>
<name>K4JSF6_9CAUD</name>
<reference evidence="1 2" key="1">
    <citation type="journal article" date="2012" name="BMC Genomics">
        <title>The Caulobacter crescentus phage phiCbK: genomics of a canonical phage.</title>
        <authorList>
            <person name="Gill J.J."/>
            <person name="Berry J.D."/>
            <person name="Russell W.K."/>
            <person name="Lessor L."/>
            <person name="Escobar Garcia D.A."/>
            <person name="Hernandez D."/>
            <person name="Kane A."/>
            <person name="Keene J."/>
            <person name="Maddox M."/>
            <person name="Martin R."/>
            <person name="Mohan S."/>
            <person name="Thorn A.M."/>
            <person name="Russell D.H."/>
            <person name="Young R."/>
        </authorList>
    </citation>
    <scope>NUCLEOTIDE SEQUENCE [LARGE SCALE GENOMIC DNA]</scope>
</reference>
<dbReference type="KEGG" id="vg:13995977"/>
<gene>
    <name evidence="1" type="ORF">CcrRogue_gp196</name>
</gene>
<evidence type="ECO:0000313" key="1">
    <source>
        <dbReference type="EMBL" id="AFU86678.1"/>
    </source>
</evidence>